<feature type="domain" description="Major facilitator superfamily (MFS) profile" evidence="6">
    <location>
        <begin position="331"/>
        <end position="543"/>
    </location>
</feature>
<feature type="transmembrane region" description="Helical" evidence="5">
    <location>
        <begin position="430"/>
        <end position="454"/>
    </location>
</feature>
<organism evidence="7 8">
    <name type="scientific">Metarhizium humberi</name>
    <dbReference type="NCBI Taxonomy" id="2596975"/>
    <lineage>
        <taxon>Eukaryota</taxon>
        <taxon>Fungi</taxon>
        <taxon>Dikarya</taxon>
        <taxon>Ascomycota</taxon>
        <taxon>Pezizomycotina</taxon>
        <taxon>Sordariomycetes</taxon>
        <taxon>Hypocreomycetidae</taxon>
        <taxon>Hypocreales</taxon>
        <taxon>Clavicipitaceae</taxon>
        <taxon>Metarhizium</taxon>
    </lineage>
</organism>
<keyword evidence="8" id="KW-1185">Reference proteome</keyword>
<dbReference type="PROSITE" id="PS50850">
    <property type="entry name" value="MFS"/>
    <property type="match status" value="1"/>
</dbReference>
<feature type="transmembrane region" description="Helical" evidence="5">
    <location>
        <begin position="161"/>
        <end position="184"/>
    </location>
</feature>
<proteinExistence type="predicted"/>
<keyword evidence="2 5" id="KW-0812">Transmembrane</keyword>
<evidence type="ECO:0000313" key="8">
    <source>
        <dbReference type="Proteomes" id="UP000764110"/>
    </source>
</evidence>
<feature type="transmembrane region" description="Helical" evidence="5">
    <location>
        <begin position="190"/>
        <end position="215"/>
    </location>
</feature>
<dbReference type="Proteomes" id="UP000764110">
    <property type="component" value="Unassembled WGS sequence"/>
</dbReference>
<accession>A0A9P8M8P7</accession>
<feature type="transmembrane region" description="Helical" evidence="5">
    <location>
        <begin position="227"/>
        <end position="251"/>
    </location>
</feature>
<keyword evidence="3 5" id="KW-1133">Transmembrane helix</keyword>
<evidence type="ECO:0000313" key="7">
    <source>
        <dbReference type="EMBL" id="KAH0595792.1"/>
    </source>
</evidence>
<dbReference type="EMBL" id="JACEFI010000011">
    <property type="protein sequence ID" value="KAH0595792.1"/>
    <property type="molecule type" value="Genomic_DNA"/>
</dbReference>
<reference evidence="7 8" key="1">
    <citation type="submission" date="2020-07" db="EMBL/GenBank/DDBJ databases">
        <title>Metarhizium humberi genome.</title>
        <authorList>
            <person name="Lysoe E."/>
        </authorList>
    </citation>
    <scope>NUCLEOTIDE SEQUENCE [LARGE SCALE GENOMIC DNA]</scope>
    <source>
        <strain evidence="7 8">ESALQ1638</strain>
    </source>
</reference>
<dbReference type="Gene3D" id="1.20.1250.20">
    <property type="entry name" value="MFS general substrate transporter like domains"/>
    <property type="match status" value="1"/>
</dbReference>
<feature type="transmembrane region" description="Helical" evidence="5">
    <location>
        <begin position="257"/>
        <end position="276"/>
    </location>
</feature>
<dbReference type="SUPFAM" id="SSF103473">
    <property type="entry name" value="MFS general substrate transporter"/>
    <property type="match status" value="1"/>
</dbReference>
<feature type="transmembrane region" description="Helical" evidence="5">
    <location>
        <begin position="466"/>
        <end position="486"/>
    </location>
</feature>
<gene>
    <name evidence="7" type="ORF">MHUMG1_06340</name>
</gene>
<evidence type="ECO:0000256" key="1">
    <source>
        <dbReference type="ARBA" id="ARBA00004141"/>
    </source>
</evidence>
<comment type="subcellular location">
    <subcellularLocation>
        <location evidence="1">Membrane</location>
        <topology evidence="1">Multi-pass membrane protein</topology>
    </subcellularLocation>
</comment>
<keyword evidence="4 5" id="KW-0472">Membrane</keyword>
<dbReference type="InterPro" id="IPR036259">
    <property type="entry name" value="MFS_trans_sf"/>
</dbReference>
<dbReference type="Pfam" id="PF07690">
    <property type="entry name" value="MFS_1"/>
    <property type="match status" value="1"/>
</dbReference>
<dbReference type="PANTHER" id="PTHR23507:SF1">
    <property type="entry name" value="FI18259P1-RELATED"/>
    <property type="match status" value="1"/>
</dbReference>
<feature type="transmembrane region" description="Helical" evidence="5">
    <location>
        <begin position="131"/>
        <end position="152"/>
    </location>
</feature>
<dbReference type="InterPro" id="IPR020846">
    <property type="entry name" value="MFS_dom"/>
</dbReference>
<feature type="transmembrane region" description="Helical" evidence="5">
    <location>
        <begin position="361"/>
        <end position="386"/>
    </location>
</feature>
<evidence type="ECO:0000256" key="3">
    <source>
        <dbReference type="ARBA" id="ARBA00022989"/>
    </source>
</evidence>
<sequence length="543" mass="59197">MSTEDPIRDQDTGSLDADDFSEELHPFLPSQSARQKLRFTGTKHHIYLLFFILAGLDSTVFVLNLPLTRVYESIACYQYFSTHEPRRFSNPGSIPEQECKIASVQEELARVKGIEFLFMMVPGKESPHVCAFWWSFVDPYLGLLLAIPYGILADRWGRRPVLLLCLLGLALAIAGVLMVCWFWWLVPLRFVWLCWLLTGIGGGPAVLSSTIYTMLADIVSPAKRANTFLQLTVAVLISQAISTPLASVLMANYGTTLPIAFGYGLGLSVCFMCSFVPETVHLGTSKTAEELPFDEAAIASSHVTKQNWKARIIGLFSPKSSGLSLWLLSPTLLASLAILFVDSFNASTINLLVQYTSKKLSIPISSVGSLVTIRAAMTIIVILLVVPYIGRRLETKWRLDSHSRDLWLARITMSICPFGFALLAMGQSVIAIAVGMVLVATSWACCSSLVRSIATAMVSPERTSGLYAVINVFQAVGALVGNPLLAELLAVDVRSGNGWISLPFGLAGVLSILSCAIIWAVRLPPTTGSQRGLFLRGDDAVVL</sequence>
<dbReference type="GO" id="GO:0016020">
    <property type="term" value="C:membrane"/>
    <property type="evidence" value="ECO:0007669"/>
    <property type="project" value="UniProtKB-SubCell"/>
</dbReference>
<dbReference type="InterPro" id="IPR011701">
    <property type="entry name" value="MFS"/>
</dbReference>
<dbReference type="PANTHER" id="PTHR23507">
    <property type="entry name" value="ZGC:174356"/>
    <property type="match status" value="1"/>
</dbReference>
<comment type="caution">
    <text evidence="7">The sequence shown here is derived from an EMBL/GenBank/DDBJ whole genome shotgun (WGS) entry which is preliminary data.</text>
</comment>
<dbReference type="GO" id="GO:0022857">
    <property type="term" value="F:transmembrane transporter activity"/>
    <property type="evidence" value="ECO:0007669"/>
    <property type="project" value="InterPro"/>
</dbReference>
<feature type="transmembrane region" description="Helical" evidence="5">
    <location>
        <begin position="46"/>
        <end position="65"/>
    </location>
</feature>
<evidence type="ECO:0000256" key="5">
    <source>
        <dbReference type="SAM" id="Phobius"/>
    </source>
</evidence>
<feature type="transmembrane region" description="Helical" evidence="5">
    <location>
        <begin position="407"/>
        <end position="424"/>
    </location>
</feature>
<name>A0A9P8M8P7_9HYPO</name>
<evidence type="ECO:0000259" key="6">
    <source>
        <dbReference type="PROSITE" id="PS50850"/>
    </source>
</evidence>
<feature type="transmembrane region" description="Helical" evidence="5">
    <location>
        <begin position="498"/>
        <end position="521"/>
    </location>
</feature>
<feature type="transmembrane region" description="Helical" evidence="5">
    <location>
        <begin position="323"/>
        <end position="341"/>
    </location>
</feature>
<evidence type="ECO:0000256" key="4">
    <source>
        <dbReference type="ARBA" id="ARBA00023136"/>
    </source>
</evidence>
<protein>
    <recommendedName>
        <fullName evidence="6">Major facilitator superfamily (MFS) profile domain-containing protein</fullName>
    </recommendedName>
</protein>
<dbReference type="AlphaFoldDB" id="A0A9P8M8P7"/>
<evidence type="ECO:0000256" key="2">
    <source>
        <dbReference type="ARBA" id="ARBA00022692"/>
    </source>
</evidence>